<reference evidence="2 3" key="1">
    <citation type="submission" date="2019-08" db="EMBL/GenBank/DDBJ databases">
        <title>Complete genome sequence of Terriglobus albidus strain ORNL.</title>
        <authorList>
            <person name="Podar M."/>
        </authorList>
    </citation>
    <scope>NUCLEOTIDE SEQUENCE [LARGE SCALE GENOMIC DNA]</scope>
    <source>
        <strain evidence="2 3">ORNL</strain>
    </source>
</reference>
<dbReference type="OrthoDB" id="5459182at2"/>
<dbReference type="InterPro" id="IPR007159">
    <property type="entry name" value="SpoVT-AbrB_dom"/>
</dbReference>
<dbReference type="SMART" id="SM00966">
    <property type="entry name" value="SpoVT_AbrB"/>
    <property type="match status" value="1"/>
</dbReference>
<dbReference type="Pfam" id="PF04014">
    <property type="entry name" value="MazE_antitoxin"/>
    <property type="match status" value="1"/>
</dbReference>
<name>A0A5B9EGG3_9BACT</name>
<evidence type="ECO:0000259" key="1">
    <source>
        <dbReference type="SMART" id="SM00966"/>
    </source>
</evidence>
<dbReference type="Proteomes" id="UP000321820">
    <property type="component" value="Chromosome"/>
</dbReference>
<dbReference type="EMBL" id="CP042806">
    <property type="protein sequence ID" value="QEE31122.1"/>
    <property type="molecule type" value="Genomic_DNA"/>
</dbReference>
<organism evidence="2 3">
    <name type="scientific">Terriglobus albidus</name>
    <dbReference type="NCBI Taxonomy" id="1592106"/>
    <lineage>
        <taxon>Bacteria</taxon>
        <taxon>Pseudomonadati</taxon>
        <taxon>Acidobacteriota</taxon>
        <taxon>Terriglobia</taxon>
        <taxon>Terriglobales</taxon>
        <taxon>Acidobacteriaceae</taxon>
        <taxon>Terriglobus</taxon>
    </lineage>
</organism>
<dbReference type="NCBIfam" id="TIGR02609">
    <property type="entry name" value="doc_partner"/>
    <property type="match status" value="1"/>
</dbReference>
<dbReference type="InterPro" id="IPR037914">
    <property type="entry name" value="SpoVT-AbrB_sf"/>
</dbReference>
<sequence>MATTIKITAIGNSAGIILPKETLARLHVEKGDVLYLTETADGIQLTPYDEEFARQIEAMETVMRENRDVLRRLAE</sequence>
<proteinExistence type="predicted"/>
<dbReference type="GO" id="GO:0003677">
    <property type="term" value="F:DNA binding"/>
    <property type="evidence" value="ECO:0007669"/>
    <property type="project" value="UniProtKB-KW"/>
</dbReference>
<gene>
    <name evidence="2" type="ORF">FTW19_01410</name>
</gene>
<dbReference type="KEGG" id="talb:FTW19_01410"/>
<dbReference type="Gene3D" id="2.10.260.10">
    <property type="match status" value="1"/>
</dbReference>
<dbReference type="AlphaFoldDB" id="A0A5B9EGG3"/>
<evidence type="ECO:0000313" key="2">
    <source>
        <dbReference type="EMBL" id="QEE31122.1"/>
    </source>
</evidence>
<keyword evidence="2" id="KW-0238">DNA-binding</keyword>
<protein>
    <submittedName>
        <fullName evidence="2">AbrB/MazE/SpoVT family DNA-binding domain-containing protein</fullName>
    </submittedName>
</protein>
<feature type="domain" description="SpoVT-AbrB" evidence="1">
    <location>
        <begin position="8"/>
        <end position="53"/>
    </location>
</feature>
<dbReference type="InterPro" id="IPR013432">
    <property type="entry name" value="Doc_partner"/>
</dbReference>
<dbReference type="SUPFAM" id="SSF89447">
    <property type="entry name" value="AbrB/MazE/MraZ-like"/>
    <property type="match status" value="1"/>
</dbReference>
<evidence type="ECO:0000313" key="3">
    <source>
        <dbReference type="Proteomes" id="UP000321820"/>
    </source>
</evidence>
<keyword evidence="3" id="KW-1185">Reference proteome</keyword>
<accession>A0A5B9EGG3</accession>